<proteinExistence type="predicted"/>
<feature type="transmembrane region" description="Helical" evidence="1">
    <location>
        <begin position="35"/>
        <end position="57"/>
    </location>
</feature>
<dbReference type="EMBL" id="WFLN01000008">
    <property type="protein sequence ID" value="KAB8029035.1"/>
    <property type="molecule type" value="Genomic_DNA"/>
</dbReference>
<organism evidence="2 3">
    <name type="scientific">Fluviispira multicolorata</name>
    <dbReference type="NCBI Taxonomy" id="2654512"/>
    <lineage>
        <taxon>Bacteria</taxon>
        <taxon>Pseudomonadati</taxon>
        <taxon>Bdellovibrionota</taxon>
        <taxon>Oligoflexia</taxon>
        <taxon>Silvanigrellales</taxon>
        <taxon>Silvanigrellaceae</taxon>
        <taxon>Fluviispira</taxon>
    </lineage>
</organism>
<name>A0A833JDS0_9BACT</name>
<dbReference type="Pfam" id="PF04657">
    <property type="entry name" value="DMT_YdcZ"/>
    <property type="match status" value="1"/>
</dbReference>
<protein>
    <submittedName>
        <fullName evidence="2">Uncharacterized protein</fullName>
    </submittedName>
</protein>
<keyword evidence="3" id="KW-1185">Reference proteome</keyword>
<evidence type="ECO:0000256" key="1">
    <source>
        <dbReference type="SAM" id="Phobius"/>
    </source>
</evidence>
<keyword evidence="1" id="KW-0472">Membrane</keyword>
<evidence type="ECO:0000313" key="3">
    <source>
        <dbReference type="Proteomes" id="UP000442694"/>
    </source>
</evidence>
<sequence>MKNDFFSCFNAILISVSRSINSGLCVDVGVFKASFWNHFIGLLFLTCIVGSFSLEFLKTAPIYTYFSGFLVRFLLL</sequence>
<comment type="caution">
    <text evidence="2">The sequence shown here is derived from an EMBL/GenBank/DDBJ whole genome shotgun (WGS) entry which is preliminary data.</text>
</comment>
<accession>A0A833JDS0</accession>
<keyword evidence="1" id="KW-1133">Transmembrane helix</keyword>
<dbReference type="Proteomes" id="UP000442694">
    <property type="component" value="Unassembled WGS sequence"/>
</dbReference>
<reference evidence="2 3" key="1">
    <citation type="submission" date="2019-10" db="EMBL/GenBank/DDBJ databases">
        <title>New genus of Silvanigrellaceae.</title>
        <authorList>
            <person name="Pitt A."/>
            <person name="Hahn M.W."/>
        </authorList>
    </citation>
    <scope>NUCLEOTIDE SEQUENCE [LARGE SCALE GENOMIC DNA]</scope>
    <source>
        <strain evidence="2 3">33A1-SZDP</strain>
    </source>
</reference>
<dbReference type="AlphaFoldDB" id="A0A833JDS0"/>
<dbReference type="InterPro" id="IPR006750">
    <property type="entry name" value="YdcZ"/>
</dbReference>
<keyword evidence="1" id="KW-0812">Transmembrane</keyword>
<gene>
    <name evidence="2" type="ORF">GCL57_10865</name>
</gene>
<evidence type="ECO:0000313" key="2">
    <source>
        <dbReference type="EMBL" id="KAB8029035.1"/>
    </source>
</evidence>